<dbReference type="GO" id="GO:0006207">
    <property type="term" value="P:'de novo' pyrimidine nucleobase biosynthetic process"/>
    <property type="evidence" value="ECO:0007669"/>
    <property type="project" value="UniProtKB-UniRule"/>
</dbReference>
<feature type="binding site" evidence="11">
    <location>
        <position position="242"/>
    </location>
    <ligand>
        <name>FMN</name>
        <dbReference type="ChEBI" id="CHEBI:58210"/>
    </ligand>
</feature>
<dbReference type="InterPro" id="IPR005720">
    <property type="entry name" value="Dihydroorotate_DH_cat"/>
</dbReference>
<keyword evidence="14" id="KW-1185">Reference proteome</keyword>
<dbReference type="STRING" id="53254.SAMN05660750_01975"/>
<evidence type="ECO:0000256" key="4">
    <source>
        <dbReference type="ARBA" id="ARBA00005359"/>
    </source>
</evidence>
<keyword evidence="9 11" id="KW-0472">Membrane</keyword>
<keyword evidence="8 11" id="KW-0560">Oxidoreductase</keyword>
<comment type="cofactor">
    <cofactor evidence="11">
        <name>FMN</name>
        <dbReference type="ChEBI" id="CHEBI:58210"/>
    </cofactor>
    <text evidence="11">Binds 1 FMN per subunit.</text>
</comment>
<dbReference type="CDD" id="cd04738">
    <property type="entry name" value="DHOD_2_like"/>
    <property type="match status" value="1"/>
</dbReference>
<proteinExistence type="inferred from homology"/>
<reference evidence="13 14" key="1">
    <citation type="submission" date="2015-10" db="EMBL/GenBank/DDBJ databases">
        <title>Draft genome of Bosea thiooxidans.</title>
        <authorList>
            <person name="Wang X."/>
        </authorList>
    </citation>
    <scope>NUCLEOTIDE SEQUENCE [LARGE SCALE GENOMIC DNA]</scope>
    <source>
        <strain evidence="13 14">CGMCC 9174</strain>
    </source>
</reference>
<name>A0A0Q3SXL2_9HYPH</name>
<protein>
    <recommendedName>
        <fullName evidence="11">Dihydroorotate dehydrogenase (quinone)</fullName>
        <ecNumber evidence="11">1.3.5.2</ecNumber>
    </recommendedName>
    <alternativeName>
        <fullName evidence="11">DHOdehase</fullName>
        <shortName evidence="11">DHOD</shortName>
        <shortName evidence="11">DHODase</shortName>
    </alternativeName>
    <alternativeName>
        <fullName evidence="11">Dihydroorotate oxidase</fullName>
    </alternativeName>
</protein>
<accession>A0A0Q3SXL2</accession>
<feature type="binding site" evidence="11">
    <location>
        <position position="170"/>
    </location>
    <ligand>
        <name>FMN</name>
        <dbReference type="ChEBI" id="CHEBI:58210"/>
    </ligand>
</feature>
<dbReference type="NCBIfam" id="TIGR01036">
    <property type="entry name" value="pyrD_sub2"/>
    <property type="match status" value="1"/>
</dbReference>
<dbReference type="UniPathway" id="UPA00070">
    <property type="reaction ID" value="UER00946"/>
</dbReference>
<evidence type="ECO:0000256" key="8">
    <source>
        <dbReference type="ARBA" id="ARBA00023002"/>
    </source>
</evidence>
<feature type="binding site" evidence="11">
    <location>
        <position position="139"/>
    </location>
    <ligand>
        <name>FMN</name>
        <dbReference type="ChEBI" id="CHEBI:58210"/>
    </ligand>
</feature>
<feature type="binding site" evidence="11">
    <location>
        <position position="265"/>
    </location>
    <ligand>
        <name>FMN</name>
        <dbReference type="ChEBI" id="CHEBI:58210"/>
    </ligand>
</feature>
<evidence type="ECO:0000256" key="9">
    <source>
        <dbReference type="ARBA" id="ARBA00023136"/>
    </source>
</evidence>
<evidence type="ECO:0000256" key="5">
    <source>
        <dbReference type="ARBA" id="ARBA00022630"/>
    </source>
</evidence>
<dbReference type="GO" id="GO:0044205">
    <property type="term" value="P:'de novo' UMP biosynthetic process"/>
    <property type="evidence" value="ECO:0007669"/>
    <property type="project" value="UniProtKB-UniRule"/>
</dbReference>
<keyword evidence="5 11" id="KW-0285">Flavoprotein</keyword>
<dbReference type="PROSITE" id="PS00912">
    <property type="entry name" value="DHODEHASE_2"/>
    <property type="match status" value="1"/>
</dbReference>
<dbReference type="NCBIfam" id="NF003652">
    <property type="entry name" value="PRK05286.2-5"/>
    <property type="match status" value="1"/>
</dbReference>
<dbReference type="Proteomes" id="UP000051562">
    <property type="component" value="Unassembled WGS sequence"/>
</dbReference>
<dbReference type="PANTHER" id="PTHR48109:SF4">
    <property type="entry name" value="DIHYDROOROTATE DEHYDROGENASE (QUINONE), MITOCHONDRIAL"/>
    <property type="match status" value="1"/>
</dbReference>
<comment type="caution">
    <text evidence="13">The sequence shown here is derived from an EMBL/GenBank/DDBJ whole genome shotgun (WGS) entry which is preliminary data.</text>
</comment>
<comment type="similarity">
    <text evidence="4 11">Belongs to the dihydroorotate dehydrogenase family. Type 2 subfamily.</text>
</comment>
<comment type="catalytic activity">
    <reaction evidence="10 11">
        <text>(S)-dihydroorotate + a quinone = orotate + a quinol</text>
        <dbReference type="Rhea" id="RHEA:30187"/>
        <dbReference type="ChEBI" id="CHEBI:24646"/>
        <dbReference type="ChEBI" id="CHEBI:30839"/>
        <dbReference type="ChEBI" id="CHEBI:30864"/>
        <dbReference type="ChEBI" id="CHEBI:132124"/>
        <dbReference type="EC" id="1.3.5.2"/>
    </reaction>
</comment>
<evidence type="ECO:0000256" key="3">
    <source>
        <dbReference type="ARBA" id="ARBA00005161"/>
    </source>
</evidence>
<organism evidence="13 14">
    <name type="scientific">Bosea thiooxidans</name>
    <dbReference type="NCBI Taxonomy" id="53254"/>
    <lineage>
        <taxon>Bacteria</taxon>
        <taxon>Pseudomonadati</taxon>
        <taxon>Pseudomonadota</taxon>
        <taxon>Alphaproteobacteria</taxon>
        <taxon>Hyphomicrobiales</taxon>
        <taxon>Boseaceae</taxon>
        <taxon>Bosea</taxon>
    </lineage>
</organism>
<dbReference type="GO" id="GO:0005886">
    <property type="term" value="C:plasma membrane"/>
    <property type="evidence" value="ECO:0007669"/>
    <property type="project" value="UniProtKB-SubCell"/>
</dbReference>
<dbReference type="HAMAP" id="MF_00225">
    <property type="entry name" value="DHO_dh_type2"/>
    <property type="match status" value="1"/>
</dbReference>
<feature type="binding site" evidence="11">
    <location>
        <position position="214"/>
    </location>
    <ligand>
        <name>FMN</name>
        <dbReference type="ChEBI" id="CHEBI:58210"/>
    </ligand>
</feature>
<dbReference type="PANTHER" id="PTHR48109">
    <property type="entry name" value="DIHYDROOROTATE DEHYDROGENASE (QUINONE), MITOCHONDRIAL-RELATED"/>
    <property type="match status" value="1"/>
</dbReference>
<dbReference type="Gene3D" id="3.20.20.70">
    <property type="entry name" value="Aldolase class I"/>
    <property type="match status" value="1"/>
</dbReference>
<dbReference type="InterPro" id="IPR013785">
    <property type="entry name" value="Aldolase_TIM"/>
</dbReference>
<dbReference type="RefSeq" id="WP_055728794.1">
    <property type="nucleotide sequence ID" value="NZ_LMAR01000044.1"/>
</dbReference>
<feature type="domain" description="Dihydroorotate dehydrogenase catalytic" evidence="12">
    <location>
        <begin position="44"/>
        <end position="334"/>
    </location>
</feature>
<sequence>MIGSLFNLARPLIHRMDAETAHRLTVAALAAAPSLKPAADDPVLATEAFGLHFPNPVGLAAGFDKNAEAIDGALGLGFGFVEVGGVTPLPQPGNPRPRVFRLTEDEAVINRYGLNSEGMDAVARRLEARRGRGGLVGVNLGANKESADRAADYAVLARRLAPLADFLTINVSSPNTPGLRDLQAESALDDLVARTLVARDEAAAGGKRTPVLVKIAPDLTMPELDGMVAVARKRGIDGMIVSNTTVTRPASLRSAAKAETGGLSGKPLFTASTRILAEAFLRVEGQFPLIGVGGVDSAETAFAKIRAGATLVQFYSAMVFKGPALTKDVKLGLAAQARRAGLTRLTALVGRDAAAIARGEGL</sequence>
<feature type="binding site" evidence="11">
    <location>
        <begin position="61"/>
        <end position="65"/>
    </location>
    <ligand>
        <name>FMN</name>
        <dbReference type="ChEBI" id="CHEBI:58210"/>
    </ligand>
</feature>
<evidence type="ECO:0000256" key="2">
    <source>
        <dbReference type="ARBA" id="ARBA00004370"/>
    </source>
</evidence>
<comment type="function">
    <text evidence="1 11">Catalyzes the conversion of dihydroorotate to orotate with quinone as electron acceptor.</text>
</comment>
<dbReference type="Pfam" id="PF01180">
    <property type="entry name" value="DHO_dh"/>
    <property type="match status" value="1"/>
</dbReference>
<evidence type="ECO:0000256" key="10">
    <source>
        <dbReference type="ARBA" id="ARBA00048639"/>
    </source>
</evidence>
<evidence type="ECO:0000313" key="13">
    <source>
        <dbReference type="EMBL" id="KQK29994.1"/>
    </source>
</evidence>
<evidence type="ECO:0000256" key="11">
    <source>
        <dbReference type="HAMAP-Rule" id="MF_00225"/>
    </source>
</evidence>
<gene>
    <name evidence="11" type="primary">pyrD</name>
    <name evidence="13" type="ORF">ARD30_16225</name>
</gene>
<dbReference type="GO" id="GO:0005737">
    <property type="term" value="C:cytoplasm"/>
    <property type="evidence" value="ECO:0007669"/>
    <property type="project" value="InterPro"/>
</dbReference>
<feature type="binding site" evidence="11">
    <location>
        <position position="170"/>
    </location>
    <ligand>
        <name>substrate</name>
    </ligand>
</feature>
<feature type="binding site" evidence="11">
    <location>
        <position position="65"/>
    </location>
    <ligand>
        <name>substrate</name>
    </ligand>
</feature>
<dbReference type="InterPro" id="IPR005719">
    <property type="entry name" value="Dihydroorotate_DH_2"/>
</dbReference>
<evidence type="ECO:0000256" key="7">
    <source>
        <dbReference type="ARBA" id="ARBA00022975"/>
    </source>
</evidence>
<dbReference type="EC" id="1.3.5.2" evidence="11"/>
<dbReference type="NCBIfam" id="NF003645">
    <property type="entry name" value="PRK05286.1-2"/>
    <property type="match status" value="1"/>
</dbReference>
<feature type="binding site" evidence="11">
    <location>
        <begin position="315"/>
        <end position="316"/>
    </location>
    <ligand>
        <name>FMN</name>
        <dbReference type="ChEBI" id="CHEBI:58210"/>
    </ligand>
</feature>
<evidence type="ECO:0000256" key="6">
    <source>
        <dbReference type="ARBA" id="ARBA00022643"/>
    </source>
</evidence>
<dbReference type="EMBL" id="LMAR01000044">
    <property type="protein sequence ID" value="KQK29994.1"/>
    <property type="molecule type" value="Genomic_DNA"/>
</dbReference>
<comment type="pathway">
    <text evidence="3 11">Pyrimidine metabolism; UMP biosynthesis via de novo pathway; orotate from (S)-dihydroorotate (quinone route): step 1/1.</text>
</comment>
<dbReference type="InterPro" id="IPR001295">
    <property type="entry name" value="Dihydroorotate_DH_CS"/>
</dbReference>
<dbReference type="AlphaFoldDB" id="A0A0Q3SXL2"/>
<comment type="subunit">
    <text evidence="11">Monomer.</text>
</comment>
<feature type="binding site" evidence="11">
    <location>
        <begin position="243"/>
        <end position="244"/>
    </location>
    <ligand>
        <name>substrate</name>
    </ligand>
</feature>
<evidence type="ECO:0000259" key="12">
    <source>
        <dbReference type="Pfam" id="PF01180"/>
    </source>
</evidence>
<dbReference type="PROSITE" id="PS00911">
    <property type="entry name" value="DHODEHASE_1"/>
    <property type="match status" value="1"/>
</dbReference>
<feature type="binding site" evidence="11">
    <location>
        <position position="175"/>
    </location>
    <ligand>
        <name>substrate</name>
    </ligand>
</feature>
<feature type="binding site" evidence="11">
    <location>
        <begin position="110"/>
        <end position="114"/>
    </location>
    <ligand>
        <name>substrate</name>
    </ligand>
</feature>
<evidence type="ECO:0000256" key="1">
    <source>
        <dbReference type="ARBA" id="ARBA00003125"/>
    </source>
</evidence>
<keyword evidence="6 11" id="KW-0288">FMN</keyword>
<comment type="subcellular location">
    <subcellularLocation>
        <location evidence="11">Cell membrane</location>
        <topology evidence="11">Peripheral membrane protein</topology>
    </subcellularLocation>
    <subcellularLocation>
        <location evidence="2">Membrane</location>
    </subcellularLocation>
</comment>
<evidence type="ECO:0000313" key="14">
    <source>
        <dbReference type="Proteomes" id="UP000051562"/>
    </source>
</evidence>
<feature type="binding site" evidence="11">
    <location>
        <position position="85"/>
    </location>
    <ligand>
        <name>FMN</name>
        <dbReference type="ChEBI" id="CHEBI:58210"/>
    </ligand>
</feature>
<keyword evidence="11" id="KW-1003">Cell membrane</keyword>
<dbReference type="SUPFAM" id="SSF51395">
    <property type="entry name" value="FMN-linked oxidoreductases"/>
    <property type="match status" value="1"/>
</dbReference>
<dbReference type="InterPro" id="IPR050074">
    <property type="entry name" value="DHO_dehydrogenase"/>
</dbReference>
<feature type="active site" description="Nucleophile" evidence="11">
    <location>
        <position position="173"/>
    </location>
</feature>
<keyword evidence="7 11" id="KW-0665">Pyrimidine biosynthesis</keyword>
<dbReference type="GO" id="GO:0106430">
    <property type="term" value="F:dihydroorotate dehydrogenase (quinone) activity"/>
    <property type="evidence" value="ECO:0007669"/>
    <property type="project" value="UniProtKB-EC"/>
</dbReference>
<feature type="binding site" evidence="11">
    <location>
        <position position="294"/>
    </location>
    <ligand>
        <name>FMN</name>
        <dbReference type="ChEBI" id="CHEBI:58210"/>
    </ligand>
</feature>